<dbReference type="PANTHER" id="PTHR13414:SF9">
    <property type="entry name" value="PROTON-COUPLED ZINC ANTIPORTER SLC30A9, MITOCHONDRIAL"/>
    <property type="match status" value="1"/>
</dbReference>
<feature type="transmembrane region" description="Helical" evidence="7">
    <location>
        <begin position="77"/>
        <end position="97"/>
    </location>
</feature>
<evidence type="ECO:0000256" key="3">
    <source>
        <dbReference type="ARBA" id="ARBA00022692"/>
    </source>
</evidence>
<feature type="transmembrane region" description="Helical" evidence="7">
    <location>
        <begin position="9"/>
        <end position="30"/>
    </location>
</feature>
<evidence type="ECO:0000256" key="1">
    <source>
        <dbReference type="ARBA" id="ARBA00004141"/>
    </source>
</evidence>
<dbReference type="PANTHER" id="PTHR13414">
    <property type="entry name" value="HUEL-CATION TRANSPORTER"/>
    <property type="match status" value="1"/>
</dbReference>
<feature type="region of interest" description="Disordered" evidence="6">
    <location>
        <begin position="300"/>
        <end position="319"/>
    </location>
</feature>
<dbReference type="Gene3D" id="1.20.1510.10">
    <property type="entry name" value="Cation efflux protein transmembrane domain"/>
    <property type="match status" value="1"/>
</dbReference>
<dbReference type="SUPFAM" id="SSF160240">
    <property type="entry name" value="Cation efflux protein cytoplasmic domain-like"/>
    <property type="match status" value="1"/>
</dbReference>
<comment type="caution">
    <text evidence="9">The sequence shown here is derived from an EMBL/GenBank/DDBJ whole genome shotgun (WGS) entry which is preliminary data.</text>
</comment>
<dbReference type="InterPro" id="IPR027469">
    <property type="entry name" value="Cation_efflux_TMD_sf"/>
</dbReference>
<keyword evidence="4 7" id="KW-1133">Transmembrane helix</keyword>
<dbReference type="EMBL" id="SNYO01000001">
    <property type="protein sequence ID" value="TDQ65001.1"/>
    <property type="molecule type" value="Genomic_DNA"/>
</dbReference>
<evidence type="ECO:0000256" key="6">
    <source>
        <dbReference type="SAM" id="MobiDB-lite"/>
    </source>
</evidence>
<dbReference type="NCBIfam" id="TIGR01297">
    <property type="entry name" value="CDF"/>
    <property type="match status" value="1"/>
</dbReference>
<organism evidence="9 10">
    <name type="scientific">Actinomycetospora succinea</name>
    <dbReference type="NCBI Taxonomy" id="663603"/>
    <lineage>
        <taxon>Bacteria</taxon>
        <taxon>Bacillati</taxon>
        <taxon>Actinomycetota</taxon>
        <taxon>Actinomycetes</taxon>
        <taxon>Pseudonocardiales</taxon>
        <taxon>Pseudonocardiaceae</taxon>
        <taxon>Actinomycetospora</taxon>
    </lineage>
</organism>
<dbReference type="InterPro" id="IPR058533">
    <property type="entry name" value="Cation_efflux_TM"/>
</dbReference>
<name>A0A4R6VNX1_9PSEU</name>
<reference evidence="9 10" key="1">
    <citation type="submission" date="2019-03" db="EMBL/GenBank/DDBJ databases">
        <title>Genomic Encyclopedia of Type Strains, Phase IV (KMG-IV): sequencing the most valuable type-strain genomes for metagenomic binning, comparative biology and taxonomic classification.</title>
        <authorList>
            <person name="Goeker M."/>
        </authorList>
    </citation>
    <scope>NUCLEOTIDE SEQUENCE [LARGE SCALE GENOMIC DNA]</scope>
    <source>
        <strain evidence="9 10">DSM 45775</strain>
    </source>
</reference>
<evidence type="ECO:0000256" key="2">
    <source>
        <dbReference type="ARBA" id="ARBA00022448"/>
    </source>
</evidence>
<feature type="transmembrane region" description="Helical" evidence="7">
    <location>
        <begin position="192"/>
        <end position="211"/>
    </location>
</feature>
<evidence type="ECO:0000259" key="8">
    <source>
        <dbReference type="Pfam" id="PF01545"/>
    </source>
</evidence>
<feature type="transmembrane region" description="Helical" evidence="7">
    <location>
        <begin position="109"/>
        <end position="130"/>
    </location>
</feature>
<gene>
    <name evidence="9" type="ORF">EV188_101250</name>
</gene>
<dbReference type="GO" id="GO:0008324">
    <property type="term" value="F:monoatomic cation transmembrane transporter activity"/>
    <property type="evidence" value="ECO:0007669"/>
    <property type="project" value="InterPro"/>
</dbReference>
<feature type="domain" description="Cation efflux protein transmembrane" evidence="8">
    <location>
        <begin position="10"/>
        <end position="217"/>
    </location>
</feature>
<evidence type="ECO:0000313" key="9">
    <source>
        <dbReference type="EMBL" id="TDQ65001.1"/>
    </source>
</evidence>
<keyword evidence="10" id="KW-1185">Reference proteome</keyword>
<dbReference type="InterPro" id="IPR040177">
    <property type="entry name" value="SLC30A9"/>
</dbReference>
<comment type="subcellular location">
    <subcellularLocation>
        <location evidence="1">Membrane</location>
        <topology evidence="1">Multi-pass membrane protein</topology>
    </subcellularLocation>
</comment>
<proteinExistence type="predicted"/>
<dbReference type="GO" id="GO:0016020">
    <property type="term" value="C:membrane"/>
    <property type="evidence" value="ECO:0007669"/>
    <property type="project" value="UniProtKB-SubCell"/>
</dbReference>
<accession>A0A4R6VNX1</accession>
<keyword evidence="2" id="KW-0813">Transport</keyword>
<evidence type="ECO:0000256" key="5">
    <source>
        <dbReference type="ARBA" id="ARBA00023136"/>
    </source>
</evidence>
<evidence type="ECO:0000256" key="4">
    <source>
        <dbReference type="ARBA" id="ARBA00022989"/>
    </source>
</evidence>
<dbReference type="OrthoDB" id="9806522at2"/>
<evidence type="ECO:0000256" key="7">
    <source>
        <dbReference type="SAM" id="Phobius"/>
    </source>
</evidence>
<sequence>MSASGGGKAIIAALAANAGIAVAKFVGFVITGSSSMLAESVHSVADTGNQGLLLLGRKRAKRAATPEHPFGFGRDRFFYSFVVALLLFSLGSVFAIYEGIHKLSSHEELTSPIVAVVILVVAIVLEGFSFRTAVHESRELKGDATWWGFIRQSVNPELPVVLLEDTGALIGLVLALGGVGLSTLTGEPIWDAVGTICIGVLLGVIAVILIVETKSLLIGEGASPPLVRTITDSLVGGPVERVIHLRTQYLGPEELLVAAKIAVSSSLPTEVVAEAIDNAEARLRAAVPEARLVYLEPDLDRSDAGPVDEALDPTPAEPR</sequence>
<dbReference type="SUPFAM" id="SSF161111">
    <property type="entry name" value="Cation efflux protein transmembrane domain-like"/>
    <property type="match status" value="1"/>
</dbReference>
<dbReference type="GO" id="GO:0006829">
    <property type="term" value="P:zinc ion transport"/>
    <property type="evidence" value="ECO:0007669"/>
    <property type="project" value="InterPro"/>
</dbReference>
<dbReference type="Pfam" id="PF01545">
    <property type="entry name" value="Cation_efflux"/>
    <property type="match status" value="1"/>
</dbReference>
<evidence type="ECO:0000313" key="10">
    <source>
        <dbReference type="Proteomes" id="UP000295705"/>
    </source>
</evidence>
<dbReference type="InterPro" id="IPR002524">
    <property type="entry name" value="Cation_efflux"/>
</dbReference>
<feature type="transmembrane region" description="Helical" evidence="7">
    <location>
        <begin position="166"/>
        <end position="185"/>
    </location>
</feature>
<dbReference type="InterPro" id="IPR036837">
    <property type="entry name" value="Cation_efflux_CTD_sf"/>
</dbReference>
<keyword evidence="3 7" id="KW-0812">Transmembrane</keyword>
<dbReference type="RefSeq" id="WP_133824428.1">
    <property type="nucleotide sequence ID" value="NZ_BAABHR010000057.1"/>
</dbReference>
<dbReference type="Proteomes" id="UP000295705">
    <property type="component" value="Unassembled WGS sequence"/>
</dbReference>
<protein>
    <submittedName>
        <fullName evidence="9">Cation diffusion facilitator family transporter</fullName>
    </submittedName>
</protein>
<dbReference type="AlphaFoldDB" id="A0A4R6VNX1"/>
<keyword evidence="5 7" id="KW-0472">Membrane</keyword>